<dbReference type="Proteomes" id="UP000235162">
    <property type="component" value="Unassembled WGS sequence"/>
</dbReference>
<organism evidence="10 11">
    <name type="scientific">Halioglobus japonicus</name>
    <dbReference type="NCBI Taxonomy" id="930805"/>
    <lineage>
        <taxon>Bacteria</taxon>
        <taxon>Pseudomonadati</taxon>
        <taxon>Pseudomonadota</taxon>
        <taxon>Gammaproteobacteria</taxon>
        <taxon>Cellvibrionales</taxon>
        <taxon>Halieaceae</taxon>
        <taxon>Halioglobus</taxon>
    </lineage>
</organism>
<evidence type="ECO:0000256" key="7">
    <source>
        <dbReference type="RuleBase" id="RU003887"/>
    </source>
</evidence>
<dbReference type="CDD" id="cd00165">
    <property type="entry name" value="S4"/>
    <property type="match status" value="1"/>
</dbReference>
<evidence type="ECO:0000259" key="9">
    <source>
        <dbReference type="Pfam" id="PF01479"/>
    </source>
</evidence>
<dbReference type="InterPro" id="IPR020103">
    <property type="entry name" value="PsdUridine_synth_cat_dom_sf"/>
</dbReference>
<dbReference type="GO" id="GO:0160136">
    <property type="term" value="F:16S rRNA pseudouridine(516) synthase activity"/>
    <property type="evidence" value="ECO:0007669"/>
    <property type="project" value="UniProtKB-EC"/>
</dbReference>
<dbReference type="InterPro" id="IPR050343">
    <property type="entry name" value="RsuA_PseudoU_synthase"/>
</dbReference>
<dbReference type="Gene3D" id="3.30.70.580">
    <property type="entry name" value="Pseudouridine synthase I, catalytic domain, N-terminal subdomain"/>
    <property type="match status" value="1"/>
</dbReference>
<proteinExistence type="inferred from homology"/>
<dbReference type="InterPro" id="IPR000748">
    <property type="entry name" value="PsdUridine_synth_RsuA/RluB/E/F"/>
</dbReference>
<reference evidence="10 11" key="1">
    <citation type="submission" date="2018-01" db="EMBL/GenBank/DDBJ databases">
        <title>The draft genome sequence of Halioglobus japonicus S1-36.</title>
        <authorList>
            <person name="Du Z.-J."/>
            <person name="Shi M.-J."/>
        </authorList>
    </citation>
    <scope>NUCLEOTIDE SEQUENCE [LARGE SCALE GENOMIC DNA]</scope>
    <source>
        <strain evidence="10 11">S1-36</strain>
    </source>
</reference>
<comment type="function">
    <text evidence="5">Responsible for synthesis of pseudouridine from uracil-516 in 16S ribosomal RNA.</text>
</comment>
<evidence type="ECO:0000256" key="6">
    <source>
        <dbReference type="PROSITE-ProRule" id="PRU00182"/>
    </source>
</evidence>
<dbReference type="PROSITE" id="PS01149">
    <property type="entry name" value="PSI_RSU"/>
    <property type="match status" value="1"/>
</dbReference>
<dbReference type="InterPro" id="IPR006145">
    <property type="entry name" value="PsdUridine_synth_RsuA/RluA"/>
</dbReference>
<dbReference type="SUPFAM" id="SSF55120">
    <property type="entry name" value="Pseudouridine synthase"/>
    <property type="match status" value="1"/>
</dbReference>
<dbReference type="GO" id="GO:0003723">
    <property type="term" value="F:RNA binding"/>
    <property type="evidence" value="ECO:0007669"/>
    <property type="project" value="UniProtKB-KW"/>
</dbReference>
<dbReference type="RefSeq" id="WP_084199952.1">
    <property type="nucleotide sequence ID" value="NZ_BMYL01000005.1"/>
</dbReference>
<evidence type="ECO:0000256" key="3">
    <source>
        <dbReference type="ARBA" id="ARBA00023235"/>
    </source>
</evidence>
<keyword evidence="11" id="KW-1185">Reference proteome</keyword>
<gene>
    <name evidence="10" type="ORF">C0029_05385</name>
</gene>
<keyword evidence="2 6" id="KW-0694">RNA-binding</keyword>
<evidence type="ECO:0000256" key="4">
    <source>
        <dbReference type="ARBA" id="ARBA00036749"/>
    </source>
</evidence>
<dbReference type="Gene3D" id="3.30.70.1560">
    <property type="entry name" value="Alpha-L RNA-binding motif"/>
    <property type="match status" value="1"/>
</dbReference>
<dbReference type="PANTHER" id="PTHR47683:SF4">
    <property type="entry name" value="PSEUDOURIDINE SYNTHASE"/>
    <property type="match status" value="1"/>
</dbReference>
<evidence type="ECO:0000256" key="2">
    <source>
        <dbReference type="ARBA" id="ARBA00022884"/>
    </source>
</evidence>
<dbReference type="InterPro" id="IPR036986">
    <property type="entry name" value="S4_RNA-bd_sf"/>
</dbReference>
<dbReference type="InterPro" id="IPR002942">
    <property type="entry name" value="S4_RNA-bd"/>
</dbReference>
<dbReference type="InterPro" id="IPR018496">
    <property type="entry name" value="PsdUridine_synth_RsuA/RluB_CS"/>
</dbReference>
<dbReference type="Pfam" id="PF01479">
    <property type="entry name" value="S4"/>
    <property type="match status" value="1"/>
</dbReference>
<dbReference type="CDD" id="cd02553">
    <property type="entry name" value="PseudoU_synth_RsuA"/>
    <property type="match status" value="1"/>
</dbReference>
<sequence length="239" mass="26799">MPSKHARLDRFISARKGIPRRSVKHLLAQRRVRIDGDIAADANHRIGPFTRVEVDGDILQNLRPRYLMMNKPAGVVSATRDSRHTTVLDLIPEEGRDTDLHIAGRLDFNSTGLLLLTNDGRFSRWLCDADSGVIKRYRVTLRDPVTADMVTVFAKGMHFGFEDIVTRPARLTPLASDGTHQADVALSEGRYHQIKRMFGRFNNEVLALHRYAIGPFELDDALAPGQSKAIAPQLPAQWS</sequence>
<evidence type="ECO:0000256" key="1">
    <source>
        <dbReference type="ARBA" id="ARBA00008348"/>
    </source>
</evidence>
<dbReference type="SUPFAM" id="SSF55174">
    <property type="entry name" value="Alpha-L RNA-binding motif"/>
    <property type="match status" value="1"/>
</dbReference>
<dbReference type="AlphaFoldDB" id="A0AAP8MHT0"/>
<dbReference type="NCBIfam" id="TIGR00093">
    <property type="entry name" value="pseudouridine synthase"/>
    <property type="match status" value="1"/>
</dbReference>
<evidence type="ECO:0000313" key="10">
    <source>
        <dbReference type="EMBL" id="PLW87995.1"/>
    </source>
</evidence>
<feature type="domain" description="Pseudouridine synthase RsuA/RluA-like" evidence="8">
    <location>
        <begin position="66"/>
        <end position="198"/>
    </location>
</feature>
<dbReference type="EMBL" id="PKUR01000001">
    <property type="protein sequence ID" value="PLW87995.1"/>
    <property type="molecule type" value="Genomic_DNA"/>
</dbReference>
<comment type="catalytic activity">
    <reaction evidence="4">
        <text>uridine(516) in 16S rRNA = pseudouridine(516) in 16S rRNA</text>
        <dbReference type="Rhea" id="RHEA:38867"/>
        <dbReference type="Rhea" id="RHEA-COMP:10089"/>
        <dbReference type="Rhea" id="RHEA-COMP:10090"/>
        <dbReference type="ChEBI" id="CHEBI:65314"/>
        <dbReference type="ChEBI" id="CHEBI:65315"/>
        <dbReference type="EC" id="5.4.99.19"/>
    </reaction>
</comment>
<evidence type="ECO:0000256" key="5">
    <source>
        <dbReference type="ARBA" id="ARBA00037590"/>
    </source>
</evidence>
<dbReference type="GO" id="GO:0000455">
    <property type="term" value="P:enzyme-directed rRNA pseudouridine synthesis"/>
    <property type="evidence" value="ECO:0007669"/>
    <property type="project" value="UniProtKB-ARBA"/>
</dbReference>
<evidence type="ECO:0000313" key="11">
    <source>
        <dbReference type="Proteomes" id="UP000235162"/>
    </source>
</evidence>
<keyword evidence="3 7" id="KW-0413">Isomerase</keyword>
<evidence type="ECO:0000259" key="8">
    <source>
        <dbReference type="Pfam" id="PF00849"/>
    </source>
</evidence>
<dbReference type="Gene3D" id="3.10.290.10">
    <property type="entry name" value="RNA-binding S4 domain"/>
    <property type="match status" value="1"/>
</dbReference>
<dbReference type="PANTHER" id="PTHR47683">
    <property type="entry name" value="PSEUDOURIDINE SYNTHASE FAMILY PROTEIN-RELATED"/>
    <property type="match status" value="1"/>
</dbReference>
<dbReference type="Pfam" id="PF00849">
    <property type="entry name" value="PseudoU_synth_2"/>
    <property type="match status" value="1"/>
</dbReference>
<protein>
    <recommendedName>
        <fullName evidence="7">Pseudouridine synthase</fullName>
        <ecNumber evidence="7">5.4.99.-</ecNumber>
    </recommendedName>
</protein>
<comment type="similarity">
    <text evidence="1 7">Belongs to the pseudouridine synthase RsuA family.</text>
</comment>
<dbReference type="KEGG" id="hja:BST95_12805"/>
<dbReference type="InterPro" id="IPR020094">
    <property type="entry name" value="TruA/RsuA/RluB/E/F_N"/>
</dbReference>
<comment type="caution">
    <text evidence="10">The sequence shown here is derived from an EMBL/GenBank/DDBJ whole genome shotgun (WGS) entry which is preliminary data.</text>
</comment>
<dbReference type="EC" id="5.4.99.-" evidence="7"/>
<dbReference type="InterPro" id="IPR042092">
    <property type="entry name" value="PsdUridine_s_RsuA/RluB/E/F_cat"/>
</dbReference>
<dbReference type="PROSITE" id="PS50889">
    <property type="entry name" value="S4"/>
    <property type="match status" value="1"/>
</dbReference>
<accession>A0AAP8MHT0</accession>
<feature type="domain" description="RNA-binding S4" evidence="9">
    <location>
        <begin position="7"/>
        <end position="49"/>
    </location>
</feature>
<name>A0AAP8MHT0_9GAMM</name>